<keyword evidence="4 8" id="KW-0067">ATP-binding</keyword>
<evidence type="ECO:0000256" key="3">
    <source>
        <dbReference type="ARBA" id="ARBA00022741"/>
    </source>
</evidence>
<keyword evidence="2 8" id="KW-0436">Ligase</keyword>
<evidence type="ECO:0000256" key="6">
    <source>
        <dbReference type="ARBA" id="ARBA00023146"/>
    </source>
</evidence>
<comment type="subunit">
    <text evidence="8">Tetramer of two alpha and two beta subunits.</text>
</comment>
<comment type="catalytic activity">
    <reaction evidence="7 8">
        <text>tRNA(Gly) + glycine + ATP = glycyl-tRNA(Gly) + AMP + diphosphate</text>
        <dbReference type="Rhea" id="RHEA:16013"/>
        <dbReference type="Rhea" id="RHEA-COMP:9664"/>
        <dbReference type="Rhea" id="RHEA-COMP:9683"/>
        <dbReference type="ChEBI" id="CHEBI:30616"/>
        <dbReference type="ChEBI" id="CHEBI:33019"/>
        <dbReference type="ChEBI" id="CHEBI:57305"/>
        <dbReference type="ChEBI" id="CHEBI:78442"/>
        <dbReference type="ChEBI" id="CHEBI:78522"/>
        <dbReference type="ChEBI" id="CHEBI:456215"/>
        <dbReference type="EC" id="6.1.1.14"/>
    </reaction>
</comment>
<comment type="similarity">
    <text evidence="1 8">Belongs to the class-II aminoacyl-tRNA synthetase family.</text>
</comment>
<protein>
    <recommendedName>
        <fullName evidence="8">Glycine--tRNA ligase beta subunit</fullName>
        <ecNumber evidence="8">6.1.1.14</ecNumber>
    </recommendedName>
    <alternativeName>
        <fullName evidence="8">Glycyl-tRNA synthetase beta subunit</fullName>
        <shortName evidence="8">GlyRS</shortName>
    </alternativeName>
</protein>
<dbReference type="EMBL" id="FIZP01000012">
    <property type="protein sequence ID" value="CZE48919.1"/>
    <property type="molecule type" value="Genomic_DNA"/>
</dbReference>
<dbReference type="NCBIfam" id="TIGR00211">
    <property type="entry name" value="glyS"/>
    <property type="match status" value="1"/>
</dbReference>
<dbReference type="InterPro" id="IPR015944">
    <property type="entry name" value="Gly-tRNA-synth_bsu"/>
</dbReference>
<dbReference type="GO" id="GO:0005829">
    <property type="term" value="C:cytosol"/>
    <property type="evidence" value="ECO:0007669"/>
    <property type="project" value="TreeGrafter"/>
</dbReference>
<keyword evidence="5 8" id="KW-0648">Protein biosynthesis</keyword>
<evidence type="ECO:0000313" key="10">
    <source>
        <dbReference type="Proteomes" id="UP000069632"/>
    </source>
</evidence>
<evidence type="ECO:0000256" key="8">
    <source>
        <dbReference type="HAMAP-Rule" id="MF_00255"/>
    </source>
</evidence>
<organism evidence="9 10">
    <name type="scientific">Campylobacter geochelonis</name>
    <dbReference type="NCBI Taxonomy" id="1780362"/>
    <lineage>
        <taxon>Bacteria</taxon>
        <taxon>Pseudomonadati</taxon>
        <taxon>Campylobacterota</taxon>
        <taxon>Epsilonproteobacteria</taxon>
        <taxon>Campylobacterales</taxon>
        <taxon>Campylobacteraceae</taxon>
        <taxon>Campylobacter</taxon>
    </lineage>
</organism>
<dbReference type="GO" id="GO:0004820">
    <property type="term" value="F:glycine-tRNA ligase activity"/>
    <property type="evidence" value="ECO:0007669"/>
    <property type="project" value="UniProtKB-UniRule"/>
</dbReference>
<proteinExistence type="inferred from homology"/>
<dbReference type="Proteomes" id="UP000069632">
    <property type="component" value="Unassembled WGS sequence"/>
</dbReference>
<name>A0A128EIV8_9BACT</name>
<evidence type="ECO:0000256" key="7">
    <source>
        <dbReference type="ARBA" id="ARBA00047937"/>
    </source>
</evidence>
<reference evidence="9 10" key="1">
    <citation type="submission" date="2016-02" db="EMBL/GenBank/DDBJ databases">
        <authorList>
            <consortium name="Pathogen Informatics"/>
        </authorList>
    </citation>
    <scope>NUCLEOTIDE SEQUENCE [LARGE SCALE GENOMIC DNA]</scope>
    <source>
        <strain evidence="9 10">RC20</strain>
    </source>
</reference>
<evidence type="ECO:0000313" key="9">
    <source>
        <dbReference type="EMBL" id="CZE48919.1"/>
    </source>
</evidence>
<keyword evidence="6 8" id="KW-0030">Aminoacyl-tRNA synthetase</keyword>
<evidence type="ECO:0000256" key="5">
    <source>
        <dbReference type="ARBA" id="ARBA00022917"/>
    </source>
</evidence>
<dbReference type="GO" id="GO:0005524">
    <property type="term" value="F:ATP binding"/>
    <property type="evidence" value="ECO:0007669"/>
    <property type="project" value="UniProtKB-UniRule"/>
</dbReference>
<dbReference type="PROSITE" id="PS50861">
    <property type="entry name" value="AA_TRNA_LIGASE_II_GLYAB"/>
    <property type="match status" value="1"/>
</dbReference>
<keyword evidence="8" id="KW-0963">Cytoplasm</keyword>
<dbReference type="Pfam" id="PF02092">
    <property type="entry name" value="tRNA_synt_2f"/>
    <property type="match status" value="1"/>
</dbReference>
<evidence type="ECO:0000256" key="4">
    <source>
        <dbReference type="ARBA" id="ARBA00022840"/>
    </source>
</evidence>
<gene>
    <name evidence="8 9" type="primary">glyS</name>
    <name evidence="9" type="ORF">ERS672216_01658</name>
</gene>
<sequence length="673" mass="76930">MGLLIEIGVEELPAIPFLKEYKNIVPKWKNVLDKFGFDDEFRFEFTPRRLVLIHDNFASRQKDQVIEKIGAPKQVALKDGVWSKAALSFADKVGISVDELSFKEIDGKEVLYHKSVQKGERSQDVFKDMIDEFLRSLSFGKSMRWGANSFEFIRPIRSLACVFNGENIDMNLFGVSSKMGFYPHRNFGYELVEFKNEAEYFDKLAKNGVILDKNKREEKILAEFLQIEAKSGFKIEIDRELLDEVVAITEYPTALLGEFDKEFLEVPKEVIITSMRENQRYFPVFENGELSNHFVVVSNAITDDNELIIKGNQKVLRARLSDAMFFWQSDLKAEFSPNKLKNIVYMKELGSVYDKSVREREIVRKFANIYAHELKLEFDGDVESELDRAVMLSKADLTTSMVGEFGELQGVIGGYYAKERNEHPLVVRAISQQYLPTGENSELPEGIFASLVAMSAKLDTLMALFSIGKIPTGNKDPYALRRAANGLIKIVLEQDINFDLRAILQGLASGYAKFELSKLEEFILDRLNTIYDVNASIINACLKSGESDIKRLNSAILALDEISKEDDFRDKFSTFKRLANIIKDEKIGEVDESFFQLDAEKELNLAYKALNLDVKDYKEYLNQLFGLKYKIDKFFDDVMINVDDKSVKLNRIALIGAIYKAFLKVADIKEISL</sequence>
<comment type="subcellular location">
    <subcellularLocation>
        <location evidence="8">Cytoplasm</location>
    </subcellularLocation>
</comment>
<accession>A0A128EIV8</accession>
<dbReference type="GO" id="GO:0006426">
    <property type="term" value="P:glycyl-tRNA aminoacylation"/>
    <property type="evidence" value="ECO:0007669"/>
    <property type="project" value="UniProtKB-UniRule"/>
</dbReference>
<dbReference type="HAMAP" id="MF_00255">
    <property type="entry name" value="Gly_tRNA_synth_beta"/>
    <property type="match status" value="1"/>
</dbReference>
<evidence type="ECO:0000256" key="2">
    <source>
        <dbReference type="ARBA" id="ARBA00022598"/>
    </source>
</evidence>
<dbReference type="InterPro" id="IPR006194">
    <property type="entry name" value="Gly-tRNA-synth_heterodimer"/>
</dbReference>
<keyword evidence="10" id="KW-1185">Reference proteome</keyword>
<dbReference type="AlphaFoldDB" id="A0A128EIV8"/>
<dbReference type="RefSeq" id="WP_075540487.1">
    <property type="nucleotide sequence ID" value="NZ_CP053844.1"/>
</dbReference>
<dbReference type="PANTHER" id="PTHR30075">
    <property type="entry name" value="GLYCYL-TRNA SYNTHETASE"/>
    <property type="match status" value="1"/>
</dbReference>
<dbReference type="PRINTS" id="PR01045">
    <property type="entry name" value="TRNASYNTHGB"/>
</dbReference>
<keyword evidence="3 8" id="KW-0547">Nucleotide-binding</keyword>
<dbReference type="EC" id="6.1.1.14" evidence="8"/>
<dbReference type="PANTHER" id="PTHR30075:SF2">
    <property type="entry name" value="GLYCINE--TRNA LIGASE, CHLOROPLASTIC_MITOCHONDRIAL 2"/>
    <property type="match status" value="1"/>
</dbReference>
<evidence type="ECO:0000256" key="1">
    <source>
        <dbReference type="ARBA" id="ARBA00008226"/>
    </source>
</evidence>
<dbReference type="OrthoDB" id="9775440at2"/>